<evidence type="ECO:0000256" key="2">
    <source>
        <dbReference type="SAM" id="MobiDB-lite"/>
    </source>
</evidence>
<feature type="region of interest" description="Disordered" evidence="2">
    <location>
        <begin position="68"/>
        <end position="107"/>
    </location>
</feature>
<evidence type="ECO:0000256" key="1">
    <source>
        <dbReference type="ARBA" id="ARBA00007114"/>
    </source>
</evidence>
<dbReference type="EnsemblMetazoa" id="AQUA009283-RA">
    <property type="protein sequence ID" value="AQUA009283-PA"/>
    <property type="gene ID" value="AQUA009283"/>
</dbReference>
<dbReference type="PANTHER" id="PTHR12821:SF0">
    <property type="entry name" value="BYSTIN"/>
    <property type="match status" value="1"/>
</dbReference>
<feature type="compositionally biased region" description="Acidic residues" evidence="2">
    <location>
        <begin position="435"/>
        <end position="452"/>
    </location>
</feature>
<protein>
    <recommendedName>
        <fullName evidence="5">Bystin</fullName>
    </recommendedName>
</protein>
<feature type="region of interest" description="Disordered" evidence="2">
    <location>
        <begin position="433"/>
        <end position="493"/>
    </location>
</feature>
<feature type="compositionally biased region" description="Basic residues" evidence="2">
    <location>
        <begin position="1"/>
        <end position="13"/>
    </location>
</feature>
<dbReference type="PANTHER" id="PTHR12821">
    <property type="entry name" value="BYSTIN"/>
    <property type="match status" value="1"/>
</dbReference>
<evidence type="ECO:0000313" key="4">
    <source>
        <dbReference type="Proteomes" id="UP000076407"/>
    </source>
</evidence>
<proteinExistence type="inferred from homology"/>
<dbReference type="GO" id="GO:0030688">
    <property type="term" value="C:preribosome, small subunit precursor"/>
    <property type="evidence" value="ECO:0007669"/>
    <property type="project" value="TreeGrafter"/>
</dbReference>
<dbReference type="GO" id="GO:0005730">
    <property type="term" value="C:nucleolus"/>
    <property type="evidence" value="ECO:0007669"/>
    <property type="project" value="TreeGrafter"/>
</dbReference>
<dbReference type="STRING" id="34691.A0A182XHG5"/>
<feature type="compositionally biased region" description="Acidic residues" evidence="2">
    <location>
        <begin position="96"/>
        <end position="107"/>
    </location>
</feature>
<keyword evidence="4" id="KW-1185">Reference proteome</keyword>
<evidence type="ECO:0008006" key="5">
    <source>
        <dbReference type="Google" id="ProtNLM"/>
    </source>
</evidence>
<dbReference type="VEuPathDB" id="VectorBase:AQUA009283"/>
<feature type="compositionally biased region" description="Basic residues" evidence="2">
    <location>
        <begin position="29"/>
        <end position="38"/>
    </location>
</feature>
<dbReference type="AlphaFoldDB" id="A0A182XHG5"/>
<dbReference type="Pfam" id="PF05291">
    <property type="entry name" value="Bystin"/>
    <property type="match status" value="1"/>
</dbReference>
<dbReference type="GO" id="GO:0005737">
    <property type="term" value="C:cytoplasm"/>
    <property type="evidence" value="ECO:0007669"/>
    <property type="project" value="TreeGrafter"/>
</dbReference>
<reference evidence="3" key="1">
    <citation type="submission" date="2020-05" db="UniProtKB">
        <authorList>
            <consortium name="EnsemblMetazoa"/>
        </authorList>
    </citation>
    <scope>IDENTIFICATION</scope>
    <source>
        <strain evidence="3">SANGQUA</strain>
    </source>
</reference>
<feature type="region of interest" description="Disordered" evidence="2">
    <location>
        <begin position="1"/>
        <end position="45"/>
    </location>
</feature>
<dbReference type="GO" id="GO:0006364">
    <property type="term" value="P:rRNA processing"/>
    <property type="evidence" value="ECO:0007669"/>
    <property type="project" value="TreeGrafter"/>
</dbReference>
<feature type="compositionally biased region" description="Polar residues" evidence="2">
    <location>
        <begin position="458"/>
        <end position="469"/>
    </location>
</feature>
<feature type="compositionally biased region" description="Acidic residues" evidence="2">
    <location>
        <begin position="471"/>
        <end position="493"/>
    </location>
</feature>
<evidence type="ECO:0000313" key="3">
    <source>
        <dbReference type="EnsemblMetazoa" id="AQUA009283-PA"/>
    </source>
</evidence>
<comment type="similarity">
    <text evidence="1">Belongs to the bystin family.</text>
</comment>
<dbReference type="Proteomes" id="UP000076407">
    <property type="component" value="Unassembled WGS sequence"/>
</dbReference>
<sequence length="493" mass="56491">MGKSKAHRIKKLTGPKSSFDEQPNEGRVSKKAKQPKIRLRAEEGNYVDSKTSKRILAVARKQQAELNFLDSSFGPTPQESAAVKKRQRLDDRGSSDESDLEEHDEGDIDGDNLFDDIKISEEDERALQMFQNKDGTKTRTLADIILEKMTEKQTEIQTQFSDNASLKLDEIDPNVREMYKGVRDVLKRYRNGKIPKAFKLIPKLRNWEQFLYITEPQQWSAAAMFQATRLFCSGLTQHMAQRFYNLVLLPRVRDDLAEYGRLNFYLYRSLKKALFKPAAFMKGIVLPLLEAGDCTLREAIIIGSVISCTSIPVLHTAACLLKICEMEYSGACSVFIRIILDKRYALPYRVVDAAVFHFLKFEQDKRELPTLWHKALLTFAQRYKNDISSEQRDALLHLLKQVKKSHPKITPEIRRELQAAQCRDVEVGQSLALEGEVEFEEDNDYTPMEDDEMGHGSQRGSKSASGQQPDENMDSDEDDEDDDDDDDDDEEEL</sequence>
<accession>A0A182XHG5</accession>
<dbReference type="InterPro" id="IPR007955">
    <property type="entry name" value="Bystin"/>
</dbReference>
<feature type="compositionally biased region" description="Polar residues" evidence="2">
    <location>
        <begin position="69"/>
        <end position="79"/>
    </location>
</feature>
<name>A0A182XHG5_ANOQN</name>
<organism evidence="3 4">
    <name type="scientific">Anopheles quadriannulatus</name>
    <name type="common">Mosquito</name>
    <dbReference type="NCBI Taxonomy" id="34691"/>
    <lineage>
        <taxon>Eukaryota</taxon>
        <taxon>Metazoa</taxon>
        <taxon>Ecdysozoa</taxon>
        <taxon>Arthropoda</taxon>
        <taxon>Hexapoda</taxon>
        <taxon>Insecta</taxon>
        <taxon>Pterygota</taxon>
        <taxon>Neoptera</taxon>
        <taxon>Endopterygota</taxon>
        <taxon>Diptera</taxon>
        <taxon>Nematocera</taxon>
        <taxon>Culicoidea</taxon>
        <taxon>Culicidae</taxon>
        <taxon>Anophelinae</taxon>
        <taxon>Anopheles</taxon>
    </lineage>
</organism>
<dbReference type="GO" id="GO:0030515">
    <property type="term" value="F:snoRNA binding"/>
    <property type="evidence" value="ECO:0007669"/>
    <property type="project" value="TreeGrafter"/>
</dbReference>